<name>A0A0B7JCD3_9GAMM</name>
<dbReference type="GeneID" id="29944712"/>
<proteinExistence type="predicted"/>
<organism evidence="4 5">
    <name type="scientific">Photobacterium kishitanii</name>
    <dbReference type="NCBI Taxonomy" id="318456"/>
    <lineage>
        <taxon>Bacteria</taxon>
        <taxon>Pseudomonadati</taxon>
        <taxon>Pseudomonadota</taxon>
        <taxon>Gammaproteobacteria</taxon>
        <taxon>Vibrionales</taxon>
        <taxon>Vibrionaceae</taxon>
        <taxon>Photobacterium</taxon>
    </lineage>
</organism>
<dbReference type="eggNOG" id="COG2807">
    <property type="taxonomic scope" value="Bacteria"/>
</dbReference>
<comment type="caution">
    <text evidence="4">The sequence shown here is derived from an EMBL/GenBank/DDBJ whole genome shotgun (WGS) entry which is preliminary data.</text>
</comment>
<dbReference type="PANTHER" id="PTHR23523">
    <property type="match status" value="1"/>
</dbReference>
<dbReference type="Gene3D" id="1.20.1250.20">
    <property type="entry name" value="MFS general substrate transporter like domains"/>
    <property type="match status" value="1"/>
</dbReference>
<evidence type="ECO:0000256" key="3">
    <source>
        <dbReference type="ARBA" id="ARBA00023136"/>
    </source>
</evidence>
<keyword evidence="1" id="KW-0812">Transmembrane</keyword>
<accession>A0A2T3KIA2</accession>
<dbReference type="GO" id="GO:0022857">
    <property type="term" value="F:transmembrane transporter activity"/>
    <property type="evidence" value="ECO:0007669"/>
    <property type="project" value="InterPro"/>
</dbReference>
<evidence type="ECO:0000256" key="1">
    <source>
        <dbReference type="ARBA" id="ARBA00022692"/>
    </source>
</evidence>
<dbReference type="InterPro" id="IPR052524">
    <property type="entry name" value="MFS_Cyanate_Porter"/>
</dbReference>
<evidence type="ECO:0000313" key="4">
    <source>
        <dbReference type="EMBL" id="PSU98899.1"/>
    </source>
</evidence>
<keyword evidence="2" id="KW-1133">Transmembrane helix</keyword>
<dbReference type="InterPro" id="IPR011701">
    <property type="entry name" value="MFS"/>
</dbReference>
<reference evidence="4 5" key="1">
    <citation type="submission" date="2018-01" db="EMBL/GenBank/DDBJ databases">
        <title>Whole genome sequencing of Histamine producing bacteria.</title>
        <authorList>
            <person name="Butler K."/>
        </authorList>
    </citation>
    <scope>NUCLEOTIDE SEQUENCE [LARGE SCALE GENOMIC DNA]</scope>
    <source>
        <strain evidence="4 5">FS-7.2</strain>
    </source>
</reference>
<dbReference type="CDD" id="cd17409">
    <property type="entry name" value="MFS_NIMT_like"/>
    <property type="match status" value="1"/>
</dbReference>
<keyword evidence="3" id="KW-0472">Membrane</keyword>
<sequence length="454" mass="48568">MSHNVRKIAHPALVIAGILLIASNLRAPITGLGPILDFISHDLGLSATQAGMLTTLPLLAFAIFSPISSGLARKMGLEPSLMLALVLVAAGIVVRSAGSTTMLFLGTCIIGVGIAIGNVLLPSLLKRDFPTQVPTLTAVYVLVMGIGSTVSSSSAIPLFNLAEKLHITAIPNWAFSLAGVIIFPALSILVWLPQLSGNTRPAADTAEIDSHSYLWRSAAAWQVTIFLGLNSFIMYIFISWLPSILIDNGYTENQAGYIHGILQLSTAVPALVLIPLMAKMKDKRGMSVAMAILSFVGILGLLFMPEHAIVWVIAFGFSCGGGFILGLSFVGIRTHDAHQAAALSGMAQCMGYLLAATGPIIFGSLHEMTGSWHTPLLMTAGVCIIWALLALFAGRSHVIVRTKSGKDIIIDDTEQQIQSHPHTDVHAEIKYLKAELQRITKERDQLKNAIENKQ</sequence>
<dbReference type="Proteomes" id="UP000241426">
    <property type="component" value="Unassembled WGS sequence"/>
</dbReference>
<gene>
    <name evidence="4" type="ORF">C9J27_10375</name>
</gene>
<dbReference type="PROSITE" id="PS50850">
    <property type="entry name" value="MFS"/>
    <property type="match status" value="1"/>
</dbReference>
<evidence type="ECO:0000256" key="2">
    <source>
        <dbReference type="ARBA" id="ARBA00022989"/>
    </source>
</evidence>
<dbReference type="SUPFAM" id="SSF103473">
    <property type="entry name" value="MFS general substrate transporter"/>
    <property type="match status" value="1"/>
</dbReference>
<dbReference type="InterPro" id="IPR036259">
    <property type="entry name" value="MFS_trans_sf"/>
</dbReference>
<dbReference type="PANTHER" id="PTHR23523:SF2">
    <property type="entry name" value="2-NITROIMIDAZOLE TRANSPORTER"/>
    <property type="match status" value="1"/>
</dbReference>
<dbReference type="AlphaFoldDB" id="A0A0B7JCD3"/>
<accession>A0A0B7JCD3</accession>
<dbReference type="RefSeq" id="WP_036794379.1">
    <property type="nucleotide sequence ID" value="NZ_JAUZMX010000001.1"/>
</dbReference>
<dbReference type="Pfam" id="PF07690">
    <property type="entry name" value="MFS_1"/>
    <property type="match status" value="1"/>
</dbReference>
<protein>
    <submittedName>
        <fullName evidence="4">MFS transporter</fullName>
    </submittedName>
</protein>
<dbReference type="EMBL" id="PYNF01000007">
    <property type="protein sequence ID" value="PSU98899.1"/>
    <property type="molecule type" value="Genomic_DNA"/>
</dbReference>
<dbReference type="InterPro" id="IPR020846">
    <property type="entry name" value="MFS_dom"/>
</dbReference>
<evidence type="ECO:0000313" key="5">
    <source>
        <dbReference type="Proteomes" id="UP000241426"/>
    </source>
</evidence>